<dbReference type="InterPro" id="IPR003921">
    <property type="entry name" value="Cell_synth_C"/>
</dbReference>
<comment type="function">
    <text evidence="1">Required for maximal bacterial cellulose synthesis.</text>
</comment>
<protein>
    <submittedName>
        <fullName evidence="11">Tfp pilus assembly protein PilF</fullName>
    </submittedName>
</protein>
<feature type="region of interest" description="Disordered" evidence="8">
    <location>
        <begin position="833"/>
        <end position="868"/>
    </location>
</feature>
<evidence type="ECO:0000256" key="5">
    <source>
        <dbReference type="ARBA" id="ARBA00022803"/>
    </source>
</evidence>
<dbReference type="UniPathway" id="UPA00694"/>
<evidence type="ECO:0000256" key="4">
    <source>
        <dbReference type="ARBA" id="ARBA00022737"/>
    </source>
</evidence>
<dbReference type="Gene3D" id="1.25.40.10">
    <property type="entry name" value="Tetratricopeptide repeat domain"/>
    <property type="match status" value="6"/>
</dbReference>
<reference evidence="12" key="1">
    <citation type="submission" date="2016-10" db="EMBL/GenBank/DDBJ databases">
        <authorList>
            <person name="Varghese N."/>
            <person name="Submissions S."/>
        </authorList>
    </citation>
    <scope>NUCLEOTIDE SEQUENCE [LARGE SCALE GENOMIC DNA]</scope>
    <source>
        <strain evidence="12">ATCC 23835</strain>
    </source>
</reference>
<organism evidence="11 12">
    <name type="scientific">Pseudomonas asplenii</name>
    <dbReference type="NCBI Taxonomy" id="53407"/>
    <lineage>
        <taxon>Bacteria</taxon>
        <taxon>Pseudomonadati</taxon>
        <taxon>Pseudomonadota</taxon>
        <taxon>Gammaproteobacteria</taxon>
        <taxon>Pseudomonadales</taxon>
        <taxon>Pseudomonadaceae</taxon>
        <taxon>Pseudomonas</taxon>
    </lineage>
</organism>
<evidence type="ECO:0000256" key="7">
    <source>
        <dbReference type="PROSITE-ProRule" id="PRU00339"/>
    </source>
</evidence>
<dbReference type="SMART" id="SM00028">
    <property type="entry name" value="TPR"/>
    <property type="match status" value="10"/>
</dbReference>
<dbReference type="GeneID" id="300206781"/>
<dbReference type="RefSeq" id="WP_090204100.1">
    <property type="nucleotide sequence ID" value="NZ_LT629777.1"/>
</dbReference>
<dbReference type="Proteomes" id="UP000199524">
    <property type="component" value="Chromosome I"/>
</dbReference>
<keyword evidence="5 7" id="KW-0802">TPR repeat</keyword>
<evidence type="ECO:0000256" key="6">
    <source>
        <dbReference type="ARBA" id="ARBA00022916"/>
    </source>
</evidence>
<name>A0A1H1SPJ5_9PSED</name>
<evidence type="ECO:0000256" key="3">
    <source>
        <dbReference type="ARBA" id="ARBA00022729"/>
    </source>
</evidence>
<gene>
    <name evidence="11" type="ORF">SAMN05216598_1781</name>
</gene>
<dbReference type="InterPro" id="IPR011990">
    <property type="entry name" value="TPR-like_helical_dom_sf"/>
</dbReference>
<evidence type="ECO:0000313" key="11">
    <source>
        <dbReference type="EMBL" id="SDS49904.1"/>
    </source>
</evidence>
<feature type="domain" description="Cellulose synthase operon C C-terminal" evidence="10">
    <location>
        <begin position="958"/>
        <end position="1285"/>
    </location>
</feature>
<evidence type="ECO:0000256" key="8">
    <source>
        <dbReference type="SAM" id="MobiDB-lite"/>
    </source>
</evidence>
<dbReference type="Pfam" id="PF13432">
    <property type="entry name" value="TPR_16"/>
    <property type="match status" value="1"/>
</dbReference>
<evidence type="ECO:0000256" key="1">
    <source>
        <dbReference type="ARBA" id="ARBA00003476"/>
    </source>
</evidence>
<sequence>MSRLAKRTGLRRTLPLAVLLVLGSSTVRADDPQAQLIEQGRYWQAQHNPDRAMDAWNKLLLLAPDQPEALYGLGLGNVQLKRPDEARKYLARLQALVPPPRQAQQLEQDIALGNDEQTQLLTRARQLVDGNQYDEAVKVYRQLFNGRQPQGDLAREYYFMLGYSRGGEQESRTGLERLLREHPDDRAAALFLAKHLVRNLDTRAEGIRRLAVLAKDKDVGSDANETWRFALTWIGPPAPAQVPLFEQFLAAHPDDKEIRELMNKGKALARTNAGTPKAAAWRRDPQDARGLQALEAGDLAAAEQAFQARLREKPDDPDALGGLGIVRQKQERLDEAEDLLLRATRQPAGQPWRQALDNVRYWRLMAGATAAQKAGRPDQARTLIEQAASQSPGQPASQVALANLQAQQGQLAKAEAAYRKILANHRDDPQALTGLIGVLAQQGKADEALKLIDSLSPAAQTRLNAEVSVRSLRATQVAHVAEQRGDTKAAEQAYRQALADDPGNAWTRFALARIYLDQGRPQAAREQINDLLKRHPDQPDALYTRTLLAAQLGEWQDAQASLARIPPAKRSREMDELGKEIALHVQTEAAVANLRRGQRQEAQALLARSQALTEGKPERVAILASAYIDAGQPRQGVALMRDLVEHSPSPTSRLQLLYADTLFKADQDSDAADILRSLQGERLNDSDRRHYAALVKLYRIKQADQLREKGNLVAAYDMLKPILRQSPRDPQANAALARMYSASGNTAKAMALYKPLLENDPRNADLQLSVASLAAQAHDNTRADKALKTALALKPGVPKVLTSAAATYRAMGKSAEAADLLRQAVAIEGSQRRANPALETADSDGDNPFLDLPGQPRSVASRDEDPLRVSNEAADTMPADPALAPALYSRRDSLLDGGLDDDPALAGNPFAAGRRSGNAEREDLSPAQLALSEILQERSAYIAQGLSVRSNNNESGLSKLTDVEAPFEANLPAGDNRVALRVTPVSLHAGSVRDYSLGRFGSGLPGGSPGSQQASGVGLAVAVESPPHGIKADIGVSPVGFTYNTVIGGISLEQPLVSSPNMHYSIALSRRPVTDSLASFAGAKDRRTGISWGGVTANGGRALLGYDDQDVGLYGYGALHKLVGNNVESNTRAELGAGIYWYLDNQPDDKLTVGLSSMLLSYENNQGFFTYGHGGYFSPQTFFSVAVPVSWSQRSERFSYRLNGALGVQYIDQRGADYFPGHSAEQAANDLSYPGKSSTGVGYNLNVAGEYRLGSNLLLGGELALDNAQDYRQVTAGVYLRYLFEKMTGPMALPVSPYRSPYSN</sequence>
<keyword evidence="3 9" id="KW-0732">Signal</keyword>
<feature type="repeat" description="TPR" evidence="7">
    <location>
        <begin position="730"/>
        <end position="763"/>
    </location>
</feature>
<dbReference type="SUPFAM" id="SSF48452">
    <property type="entry name" value="TPR-like"/>
    <property type="match status" value="3"/>
</dbReference>
<evidence type="ECO:0000259" key="10">
    <source>
        <dbReference type="Pfam" id="PF05420"/>
    </source>
</evidence>
<dbReference type="GO" id="GO:0030244">
    <property type="term" value="P:cellulose biosynthetic process"/>
    <property type="evidence" value="ECO:0007669"/>
    <property type="project" value="UniProtKB-KW"/>
</dbReference>
<feature type="signal peptide" evidence="9">
    <location>
        <begin position="1"/>
        <end position="29"/>
    </location>
</feature>
<accession>A0A1H1SPJ5</accession>
<keyword evidence="4" id="KW-0677">Repeat</keyword>
<dbReference type="Pfam" id="PF14559">
    <property type="entry name" value="TPR_19"/>
    <property type="match status" value="4"/>
</dbReference>
<dbReference type="PANTHER" id="PTHR45586">
    <property type="entry name" value="TPR REPEAT-CONTAINING PROTEIN PA4667"/>
    <property type="match status" value="1"/>
</dbReference>
<feature type="chain" id="PRO_5009260234" evidence="9">
    <location>
        <begin position="30"/>
        <end position="1304"/>
    </location>
</feature>
<dbReference type="Pfam" id="PF05420">
    <property type="entry name" value="BCSC_C"/>
    <property type="match status" value="1"/>
</dbReference>
<proteinExistence type="predicted"/>
<dbReference type="PANTHER" id="PTHR45586:SF1">
    <property type="entry name" value="LIPOPOLYSACCHARIDE ASSEMBLY PROTEIN B"/>
    <property type="match status" value="1"/>
</dbReference>
<dbReference type="GO" id="GO:0006011">
    <property type="term" value="P:UDP-alpha-D-glucose metabolic process"/>
    <property type="evidence" value="ECO:0007669"/>
    <property type="project" value="InterPro"/>
</dbReference>
<evidence type="ECO:0000256" key="9">
    <source>
        <dbReference type="SAM" id="SignalP"/>
    </source>
</evidence>
<comment type="pathway">
    <text evidence="2">Glycan metabolism; bacterial cellulose biosynthesis.</text>
</comment>
<evidence type="ECO:0000256" key="2">
    <source>
        <dbReference type="ARBA" id="ARBA00005186"/>
    </source>
</evidence>
<dbReference type="PROSITE" id="PS50005">
    <property type="entry name" value="TPR"/>
    <property type="match status" value="1"/>
</dbReference>
<dbReference type="EMBL" id="LT629777">
    <property type="protein sequence ID" value="SDS49904.1"/>
    <property type="molecule type" value="Genomic_DNA"/>
</dbReference>
<keyword evidence="12" id="KW-1185">Reference proteome</keyword>
<evidence type="ECO:0000313" key="12">
    <source>
        <dbReference type="Proteomes" id="UP000199524"/>
    </source>
</evidence>
<dbReference type="InterPro" id="IPR008410">
    <property type="entry name" value="BCSC_C"/>
</dbReference>
<dbReference type="InterPro" id="IPR051012">
    <property type="entry name" value="CellSynth/LPSAsmb/PSIAsmb"/>
</dbReference>
<dbReference type="InterPro" id="IPR019734">
    <property type="entry name" value="TPR_rpt"/>
</dbReference>
<dbReference type="GO" id="GO:0019867">
    <property type="term" value="C:outer membrane"/>
    <property type="evidence" value="ECO:0007669"/>
    <property type="project" value="InterPro"/>
</dbReference>
<dbReference type="PRINTS" id="PR01441">
    <property type="entry name" value="CELLSNTHASEC"/>
</dbReference>
<keyword evidence="6" id="KW-0135">Cellulose biosynthesis</keyword>